<dbReference type="EMBL" id="KE344834">
    <property type="protein sequence ID" value="EXB81195.1"/>
    <property type="molecule type" value="Genomic_DNA"/>
</dbReference>
<reference evidence="4" key="1">
    <citation type="submission" date="2013-01" db="EMBL/GenBank/DDBJ databases">
        <title>Draft Genome Sequence of a Mulberry Tree, Morus notabilis C.K. Schneid.</title>
        <authorList>
            <person name="He N."/>
            <person name="Zhao S."/>
        </authorList>
    </citation>
    <scope>NUCLEOTIDE SEQUENCE</scope>
</reference>
<feature type="region of interest" description="Disordered" evidence="1">
    <location>
        <begin position="18"/>
        <end position="56"/>
    </location>
</feature>
<evidence type="ECO:0000259" key="2">
    <source>
        <dbReference type="SMART" id="SM00761"/>
    </source>
</evidence>
<evidence type="ECO:0000256" key="1">
    <source>
        <dbReference type="SAM" id="MobiDB-lite"/>
    </source>
</evidence>
<feature type="domain" description="Histone deacetylase interacting" evidence="2">
    <location>
        <begin position="11"/>
        <end position="137"/>
    </location>
</feature>
<dbReference type="Pfam" id="PF08295">
    <property type="entry name" value="Sin3_corepress"/>
    <property type="match status" value="1"/>
</dbReference>
<accession>W9S0I7</accession>
<evidence type="ECO:0000313" key="4">
    <source>
        <dbReference type="Proteomes" id="UP000030645"/>
    </source>
</evidence>
<keyword evidence="4" id="KW-1185">Reference proteome</keyword>
<dbReference type="InterPro" id="IPR013194">
    <property type="entry name" value="HDAC_interact_dom"/>
</dbReference>
<feature type="compositionally biased region" description="Basic and acidic residues" evidence="1">
    <location>
        <begin position="22"/>
        <end position="39"/>
    </location>
</feature>
<name>W9S0I7_9ROSA</name>
<dbReference type="AlphaFoldDB" id="W9S0I7"/>
<sequence length="154" mass="18038">MATKSSVEVSNYETCTPNYRLLPEKDQTSKVKSDRDSKGLNDQTSEVESNEDQLSKKEEDKLMAEICRDVLNVQCIMITAKFTSKYIEQNDSEKVLNHLEDDRYEIEVFYERMKLAAKKAKELLAKLQTLEYDELDIQESIDKYLSPINRRRIE</sequence>
<evidence type="ECO:0000313" key="3">
    <source>
        <dbReference type="EMBL" id="EXB81195.1"/>
    </source>
</evidence>
<organism evidence="3 4">
    <name type="scientific">Morus notabilis</name>
    <dbReference type="NCBI Taxonomy" id="981085"/>
    <lineage>
        <taxon>Eukaryota</taxon>
        <taxon>Viridiplantae</taxon>
        <taxon>Streptophyta</taxon>
        <taxon>Embryophyta</taxon>
        <taxon>Tracheophyta</taxon>
        <taxon>Spermatophyta</taxon>
        <taxon>Magnoliopsida</taxon>
        <taxon>eudicotyledons</taxon>
        <taxon>Gunneridae</taxon>
        <taxon>Pentapetalae</taxon>
        <taxon>rosids</taxon>
        <taxon>fabids</taxon>
        <taxon>Rosales</taxon>
        <taxon>Moraceae</taxon>
        <taxon>Moreae</taxon>
        <taxon>Morus</taxon>
    </lineage>
</organism>
<protein>
    <recommendedName>
        <fullName evidence="2">Histone deacetylase interacting domain-containing protein</fullName>
    </recommendedName>
</protein>
<dbReference type="SMART" id="SM00761">
    <property type="entry name" value="HDAC_interact"/>
    <property type="match status" value="1"/>
</dbReference>
<gene>
    <name evidence="3" type="ORF">L484_013135</name>
</gene>
<dbReference type="Proteomes" id="UP000030645">
    <property type="component" value="Unassembled WGS sequence"/>
</dbReference>
<proteinExistence type="predicted"/>
<dbReference type="STRING" id="981085.W9S0I7"/>